<accession>A0A8H7BML1</accession>
<evidence type="ECO:0000313" key="5">
    <source>
        <dbReference type="Proteomes" id="UP000605846"/>
    </source>
</evidence>
<feature type="domain" description="Alpha/beta hydrolase fold-3" evidence="3">
    <location>
        <begin position="77"/>
        <end position="288"/>
    </location>
</feature>
<comment type="similarity">
    <text evidence="1">Belongs to the 'GDXG' lipolytic enzyme family.</text>
</comment>
<evidence type="ECO:0000256" key="2">
    <source>
        <dbReference type="ARBA" id="ARBA00022801"/>
    </source>
</evidence>
<dbReference type="OrthoDB" id="408631at2759"/>
<name>A0A8H7BML1_9FUNG</name>
<protein>
    <recommendedName>
        <fullName evidence="3">Alpha/beta hydrolase fold-3 domain-containing protein</fullName>
    </recommendedName>
</protein>
<dbReference type="PANTHER" id="PTHR48081:SF8">
    <property type="entry name" value="ALPHA_BETA HYDROLASE FOLD-3 DOMAIN-CONTAINING PROTEIN-RELATED"/>
    <property type="match status" value="1"/>
</dbReference>
<proteinExistence type="inferred from homology"/>
<dbReference type="Proteomes" id="UP000605846">
    <property type="component" value="Unassembled WGS sequence"/>
</dbReference>
<reference evidence="4" key="1">
    <citation type="submission" date="2020-01" db="EMBL/GenBank/DDBJ databases">
        <title>Genome Sequencing of Three Apophysomyces-Like Fungal Strains Confirms a Novel Fungal Genus in the Mucoromycota with divergent Burkholderia-like Endosymbiotic Bacteria.</title>
        <authorList>
            <person name="Stajich J.E."/>
            <person name="Macias A.M."/>
            <person name="Carter-House D."/>
            <person name="Lovett B."/>
            <person name="Kasson L.R."/>
            <person name="Berry K."/>
            <person name="Grigoriev I."/>
            <person name="Chang Y."/>
            <person name="Spatafora J."/>
            <person name="Kasson M.T."/>
        </authorList>
    </citation>
    <scope>NUCLEOTIDE SEQUENCE</scope>
    <source>
        <strain evidence="4">NRRL A-21654</strain>
    </source>
</reference>
<comment type="caution">
    <text evidence="4">The sequence shown here is derived from an EMBL/GenBank/DDBJ whole genome shotgun (WGS) entry which is preliminary data.</text>
</comment>
<dbReference type="PANTHER" id="PTHR48081">
    <property type="entry name" value="AB HYDROLASE SUPERFAMILY PROTEIN C4A8.06C"/>
    <property type="match status" value="1"/>
</dbReference>
<dbReference type="AlphaFoldDB" id="A0A8H7BML1"/>
<dbReference type="InterPro" id="IPR013094">
    <property type="entry name" value="AB_hydrolase_3"/>
</dbReference>
<organism evidence="4 5">
    <name type="scientific">Apophysomyces ossiformis</name>
    <dbReference type="NCBI Taxonomy" id="679940"/>
    <lineage>
        <taxon>Eukaryota</taxon>
        <taxon>Fungi</taxon>
        <taxon>Fungi incertae sedis</taxon>
        <taxon>Mucoromycota</taxon>
        <taxon>Mucoromycotina</taxon>
        <taxon>Mucoromycetes</taxon>
        <taxon>Mucorales</taxon>
        <taxon>Mucorineae</taxon>
        <taxon>Mucoraceae</taxon>
        <taxon>Apophysomyces</taxon>
    </lineage>
</organism>
<dbReference type="InterPro" id="IPR050300">
    <property type="entry name" value="GDXG_lipolytic_enzyme"/>
</dbReference>
<dbReference type="Gene3D" id="3.40.50.1820">
    <property type="entry name" value="alpha/beta hydrolase"/>
    <property type="match status" value="1"/>
</dbReference>
<evidence type="ECO:0000313" key="4">
    <source>
        <dbReference type="EMBL" id="KAF7726532.1"/>
    </source>
</evidence>
<dbReference type="Pfam" id="PF07859">
    <property type="entry name" value="Abhydrolase_3"/>
    <property type="match status" value="1"/>
</dbReference>
<sequence>MTYPPVELDPYSKAFLAKVPKFDFETISLEEVRGLFPKVPLTGVHLEEKYFTSREGRDIKVEVLRPYGTEEQILPAIIFLHGGGWVMGDINTHAEVLPHIVNGTNAAVLYVNYTLSPEVRHPVALEECYDALNWCIKESSQLKIDPEKIAIGGDSAGGNLSAALCLLVKQRSNKLLSAIRYQFLLYPAVDDNFETASYLEYQEDYFLTQKAMMYFLPTYAGNEEDRKNILVCPLKATLDDLKGLPPALVMTAEADVLRDEGEAYARRLVAAGVPATAMRYQGCLHGFMSLSLQVPAAKAGLLQLVSLLKEAFDVKKSD</sequence>
<dbReference type="SUPFAM" id="SSF53474">
    <property type="entry name" value="alpha/beta-Hydrolases"/>
    <property type="match status" value="1"/>
</dbReference>
<dbReference type="PROSITE" id="PS01173">
    <property type="entry name" value="LIPASE_GDXG_HIS"/>
    <property type="match status" value="1"/>
</dbReference>
<evidence type="ECO:0000259" key="3">
    <source>
        <dbReference type="Pfam" id="PF07859"/>
    </source>
</evidence>
<dbReference type="EMBL" id="JABAYA010000077">
    <property type="protein sequence ID" value="KAF7726532.1"/>
    <property type="molecule type" value="Genomic_DNA"/>
</dbReference>
<dbReference type="InterPro" id="IPR029058">
    <property type="entry name" value="AB_hydrolase_fold"/>
</dbReference>
<evidence type="ECO:0000256" key="1">
    <source>
        <dbReference type="ARBA" id="ARBA00010515"/>
    </source>
</evidence>
<dbReference type="InterPro" id="IPR002168">
    <property type="entry name" value="Lipase_GDXG_HIS_AS"/>
</dbReference>
<keyword evidence="2" id="KW-0378">Hydrolase</keyword>
<keyword evidence="5" id="KW-1185">Reference proteome</keyword>
<dbReference type="GO" id="GO:0016787">
    <property type="term" value="F:hydrolase activity"/>
    <property type="evidence" value="ECO:0007669"/>
    <property type="project" value="UniProtKB-KW"/>
</dbReference>
<gene>
    <name evidence="4" type="ORF">EC973_008663</name>
</gene>